<sequence>MANVVSQSKRQREEENILEKVDFQDSKHHKTCNQIIPSLDEDVEEFNPENFSEIFTILQEELSTSDSNFNNFVASPNSHQEHKTSACDSIQTSKDDEKEDDDKYDNVMKHLLEASDDELGLPNVEENGDAEINGRDFPFPLNLGWWEFEDEAANYYAMMQPEFLL</sequence>
<feature type="compositionally biased region" description="Polar residues" evidence="1">
    <location>
        <begin position="67"/>
        <end position="78"/>
    </location>
</feature>
<dbReference type="PANTHER" id="PTHR34539">
    <property type="entry name" value="T6J4.11 PROTEIN"/>
    <property type="match status" value="1"/>
</dbReference>
<evidence type="ECO:0000313" key="3">
    <source>
        <dbReference type="Proteomes" id="UP001454036"/>
    </source>
</evidence>
<reference evidence="2 3" key="1">
    <citation type="submission" date="2024-01" db="EMBL/GenBank/DDBJ databases">
        <title>The complete chloroplast genome sequence of Lithospermum erythrorhizon: insights into the phylogenetic relationship among Boraginaceae species and the maternal lineages of purple gromwells.</title>
        <authorList>
            <person name="Okada T."/>
            <person name="Watanabe K."/>
        </authorList>
    </citation>
    <scope>NUCLEOTIDE SEQUENCE [LARGE SCALE GENOMIC DNA]</scope>
</reference>
<comment type="caution">
    <text evidence="2">The sequence shown here is derived from an EMBL/GenBank/DDBJ whole genome shotgun (WGS) entry which is preliminary data.</text>
</comment>
<protein>
    <submittedName>
        <fullName evidence="2">Uncharacterized protein</fullName>
    </submittedName>
</protein>
<dbReference type="Proteomes" id="UP001454036">
    <property type="component" value="Unassembled WGS sequence"/>
</dbReference>
<proteinExistence type="predicted"/>
<evidence type="ECO:0000256" key="1">
    <source>
        <dbReference type="SAM" id="MobiDB-lite"/>
    </source>
</evidence>
<evidence type="ECO:0000313" key="2">
    <source>
        <dbReference type="EMBL" id="GAA0141684.1"/>
    </source>
</evidence>
<accession>A0AAV3NQP1</accession>
<feature type="region of interest" description="Disordered" evidence="1">
    <location>
        <begin position="67"/>
        <end position="101"/>
    </location>
</feature>
<keyword evidence="3" id="KW-1185">Reference proteome</keyword>
<gene>
    <name evidence="2" type="ORF">LIER_02771</name>
</gene>
<name>A0AAV3NQP1_LITER</name>
<dbReference type="EMBL" id="BAABME010000313">
    <property type="protein sequence ID" value="GAA0141684.1"/>
    <property type="molecule type" value="Genomic_DNA"/>
</dbReference>
<dbReference type="AlphaFoldDB" id="A0AAV3NQP1"/>
<organism evidence="2 3">
    <name type="scientific">Lithospermum erythrorhizon</name>
    <name type="common">Purple gromwell</name>
    <name type="synonym">Lithospermum officinale var. erythrorhizon</name>
    <dbReference type="NCBI Taxonomy" id="34254"/>
    <lineage>
        <taxon>Eukaryota</taxon>
        <taxon>Viridiplantae</taxon>
        <taxon>Streptophyta</taxon>
        <taxon>Embryophyta</taxon>
        <taxon>Tracheophyta</taxon>
        <taxon>Spermatophyta</taxon>
        <taxon>Magnoliopsida</taxon>
        <taxon>eudicotyledons</taxon>
        <taxon>Gunneridae</taxon>
        <taxon>Pentapetalae</taxon>
        <taxon>asterids</taxon>
        <taxon>lamiids</taxon>
        <taxon>Boraginales</taxon>
        <taxon>Boraginaceae</taxon>
        <taxon>Boraginoideae</taxon>
        <taxon>Lithospermeae</taxon>
        <taxon>Lithospermum</taxon>
    </lineage>
</organism>
<dbReference type="PANTHER" id="PTHR34539:SF3">
    <property type="entry name" value="NAC DOMAIN-CONTAINING PROTEIN"/>
    <property type="match status" value="1"/>
</dbReference>